<dbReference type="GO" id="GO:0004140">
    <property type="term" value="F:dephospho-CoA kinase activity"/>
    <property type="evidence" value="ECO:0007669"/>
    <property type="project" value="UniProtKB-EC"/>
</dbReference>
<dbReference type="CDD" id="cd02022">
    <property type="entry name" value="DPCK"/>
    <property type="match status" value="1"/>
</dbReference>
<keyword evidence="3 5" id="KW-0067">ATP-binding</keyword>
<dbReference type="SUPFAM" id="SSF52540">
    <property type="entry name" value="P-loop containing nucleoside triphosphate hydrolases"/>
    <property type="match status" value="1"/>
</dbReference>
<proteinExistence type="inferred from homology"/>
<name>A0ABR6Z6R9_9BURK</name>
<dbReference type="EC" id="2.7.1.24" evidence="5 6"/>
<keyword evidence="4 5" id="KW-0173">Coenzyme A biosynthesis</keyword>
<dbReference type="EMBL" id="JACOFX010000002">
    <property type="protein sequence ID" value="MBC3907445.1"/>
    <property type="molecule type" value="Genomic_DNA"/>
</dbReference>
<evidence type="ECO:0000256" key="1">
    <source>
        <dbReference type="ARBA" id="ARBA00009018"/>
    </source>
</evidence>
<dbReference type="InterPro" id="IPR027417">
    <property type="entry name" value="P-loop_NTPase"/>
</dbReference>
<evidence type="ECO:0000256" key="5">
    <source>
        <dbReference type="HAMAP-Rule" id="MF_00376"/>
    </source>
</evidence>
<dbReference type="Pfam" id="PF01121">
    <property type="entry name" value="CoaE"/>
    <property type="match status" value="1"/>
</dbReference>
<evidence type="ECO:0000256" key="4">
    <source>
        <dbReference type="ARBA" id="ARBA00022993"/>
    </source>
</evidence>
<comment type="subcellular location">
    <subcellularLocation>
        <location evidence="5">Cytoplasm</location>
    </subcellularLocation>
</comment>
<dbReference type="Proteomes" id="UP000646911">
    <property type="component" value="Unassembled WGS sequence"/>
</dbReference>
<comment type="caution">
    <text evidence="7">The sequence shown here is derived from an EMBL/GenBank/DDBJ whole genome shotgun (WGS) entry which is preliminary data.</text>
</comment>
<dbReference type="InterPro" id="IPR001977">
    <property type="entry name" value="Depp_CoAkinase"/>
</dbReference>
<keyword evidence="5" id="KW-0963">Cytoplasm</keyword>
<accession>A0ABR6Z6R9</accession>
<gene>
    <name evidence="5 7" type="primary">coaE</name>
    <name evidence="7" type="ORF">H8L47_07705</name>
</gene>
<evidence type="ECO:0000313" key="8">
    <source>
        <dbReference type="Proteomes" id="UP000646911"/>
    </source>
</evidence>
<evidence type="ECO:0000313" key="7">
    <source>
        <dbReference type="EMBL" id="MBC3907445.1"/>
    </source>
</evidence>
<comment type="pathway">
    <text evidence="5">Cofactor biosynthesis; coenzyme A biosynthesis; CoA from (R)-pantothenate: step 5/5.</text>
</comment>
<evidence type="ECO:0000256" key="6">
    <source>
        <dbReference type="NCBIfam" id="TIGR00152"/>
    </source>
</evidence>
<dbReference type="RefSeq" id="WP_186952972.1">
    <property type="nucleotide sequence ID" value="NZ_JACOFX010000002.1"/>
</dbReference>
<dbReference type="PROSITE" id="PS51219">
    <property type="entry name" value="DPCK"/>
    <property type="match status" value="1"/>
</dbReference>
<comment type="similarity">
    <text evidence="1 5">Belongs to the CoaE family.</text>
</comment>
<keyword evidence="5 7" id="KW-0808">Transferase</keyword>
<dbReference type="NCBIfam" id="TIGR00152">
    <property type="entry name" value="dephospho-CoA kinase"/>
    <property type="match status" value="1"/>
</dbReference>
<feature type="binding site" evidence="5">
    <location>
        <begin position="25"/>
        <end position="30"/>
    </location>
    <ligand>
        <name>ATP</name>
        <dbReference type="ChEBI" id="CHEBI:30616"/>
    </ligand>
</feature>
<reference evidence="7 8" key="1">
    <citation type="submission" date="2020-08" db="EMBL/GenBank/DDBJ databases">
        <title>Novel species isolated from subtropical streams in China.</title>
        <authorList>
            <person name="Lu H."/>
        </authorList>
    </citation>
    <scope>NUCLEOTIDE SEQUENCE [LARGE SCALE GENOMIC DNA]</scope>
    <source>
        <strain evidence="7 8">NL8W</strain>
    </source>
</reference>
<evidence type="ECO:0000256" key="2">
    <source>
        <dbReference type="ARBA" id="ARBA00022741"/>
    </source>
</evidence>
<comment type="function">
    <text evidence="5">Catalyzes the phosphorylation of the 3'-hydroxyl group of dephosphocoenzyme A to form coenzyme A.</text>
</comment>
<evidence type="ECO:0000256" key="3">
    <source>
        <dbReference type="ARBA" id="ARBA00022840"/>
    </source>
</evidence>
<protein>
    <recommendedName>
        <fullName evidence="5 6">Dephospho-CoA kinase</fullName>
        <ecNumber evidence="5 6">2.7.1.24</ecNumber>
    </recommendedName>
    <alternativeName>
        <fullName evidence="5">Dephosphocoenzyme A kinase</fullName>
    </alternativeName>
</protein>
<dbReference type="HAMAP" id="MF_00376">
    <property type="entry name" value="Dephospho_CoA_kinase"/>
    <property type="match status" value="1"/>
</dbReference>
<keyword evidence="5 7" id="KW-0418">Kinase</keyword>
<sequence>MHDVINPVTDKARQARLVLMAGGMGCGKSSAAAAFFKLGVPVIDADLVARAIHQDSQHPVMSEIAMILPHLLTEAGRLRRGILRTVLVSDAHANRCLRNLLQPYVLQAMWQWTLQQTATYVIWESALLPDEVDGFVYDSVLLLQADEEARLQRVRHRNPDWTEAEIKQVFSMQAKEYAVRRQACDQIVNQGSIAELEQEVLQQHLTYMSYWNLQ</sequence>
<keyword evidence="2 5" id="KW-0547">Nucleotide-binding</keyword>
<organism evidence="7 8">
    <name type="scientific">Undibacterium umbellatum</name>
    <dbReference type="NCBI Taxonomy" id="2762300"/>
    <lineage>
        <taxon>Bacteria</taxon>
        <taxon>Pseudomonadati</taxon>
        <taxon>Pseudomonadota</taxon>
        <taxon>Betaproteobacteria</taxon>
        <taxon>Burkholderiales</taxon>
        <taxon>Oxalobacteraceae</taxon>
        <taxon>Undibacterium</taxon>
    </lineage>
</organism>
<comment type="catalytic activity">
    <reaction evidence="5">
        <text>3'-dephospho-CoA + ATP = ADP + CoA + H(+)</text>
        <dbReference type="Rhea" id="RHEA:18245"/>
        <dbReference type="ChEBI" id="CHEBI:15378"/>
        <dbReference type="ChEBI" id="CHEBI:30616"/>
        <dbReference type="ChEBI" id="CHEBI:57287"/>
        <dbReference type="ChEBI" id="CHEBI:57328"/>
        <dbReference type="ChEBI" id="CHEBI:456216"/>
        <dbReference type="EC" id="2.7.1.24"/>
    </reaction>
</comment>
<dbReference type="Gene3D" id="3.40.50.300">
    <property type="entry name" value="P-loop containing nucleotide triphosphate hydrolases"/>
    <property type="match status" value="1"/>
</dbReference>
<keyword evidence="8" id="KW-1185">Reference proteome</keyword>